<evidence type="ECO:0000256" key="1">
    <source>
        <dbReference type="SAM" id="SignalP"/>
    </source>
</evidence>
<keyword evidence="1" id="KW-0732">Signal</keyword>
<dbReference type="RefSeq" id="WP_136779023.1">
    <property type="nucleotide sequence ID" value="NZ_SUPK01000008.1"/>
</dbReference>
<dbReference type="EMBL" id="SUPK01000008">
    <property type="protein sequence ID" value="TJY40829.1"/>
    <property type="molecule type" value="Genomic_DNA"/>
</dbReference>
<accession>A0A4V5LRW8</accession>
<dbReference type="AlphaFoldDB" id="A0A4V5LRW8"/>
<reference evidence="2 3" key="1">
    <citation type="submission" date="2019-04" db="EMBL/GenBank/DDBJ databases">
        <title>Cohnella sp. nov., isolated from soil.</title>
        <authorList>
            <person name="Kim W."/>
        </authorList>
    </citation>
    <scope>NUCLEOTIDE SEQUENCE [LARGE SCALE GENOMIC DNA]</scope>
    <source>
        <strain evidence="2 3">CAU 1483</strain>
    </source>
</reference>
<dbReference type="OrthoDB" id="128043at2"/>
<feature type="signal peptide" evidence="1">
    <location>
        <begin position="1"/>
        <end position="23"/>
    </location>
</feature>
<name>A0A4V5LRW8_9BACL</name>
<keyword evidence="3" id="KW-1185">Reference proteome</keyword>
<evidence type="ECO:0000313" key="3">
    <source>
        <dbReference type="Proteomes" id="UP000309673"/>
    </source>
</evidence>
<organism evidence="2 3">
    <name type="scientific">Cohnella pontilimi</name>
    <dbReference type="NCBI Taxonomy" id="2564100"/>
    <lineage>
        <taxon>Bacteria</taxon>
        <taxon>Bacillati</taxon>
        <taxon>Bacillota</taxon>
        <taxon>Bacilli</taxon>
        <taxon>Bacillales</taxon>
        <taxon>Paenibacillaceae</taxon>
        <taxon>Cohnella</taxon>
    </lineage>
</organism>
<protein>
    <submittedName>
        <fullName evidence="2">Uncharacterized protein</fullName>
    </submittedName>
</protein>
<feature type="chain" id="PRO_5020307978" evidence="1">
    <location>
        <begin position="24"/>
        <end position="272"/>
    </location>
</feature>
<comment type="caution">
    <text evidence="2">The sequence shown here is derived from an EMBL/GenBank/DDBJ whole genome shotgun (WGS) entry which is preliminary data.</text>
</comment>
<dbReference type="Proteomes" id="UP000309673">
    <property type="component" value="Unassembled WGS sequence"/>
</dbReference>
<sequence length="272" mass="30290">MSKRLLFIVLPTLLLAMMLSACGSQTSWEDEKIAEVSNRIDADNVNTIWTIADGQSSGTGGGKLIRLEIKKQDGTAIDRFDINHEKLLHLIVISKDLSYFNHIHPEYKGNGVFEIQNDFPAGGEYRLIADFKPADGDSMTKMTWAQLDGKTAQPVPVKPDSKLEQVVQGNRVQLTIDRLAANQDTKLQFSIADERTNRPVTDLQPYLGAIGHVVILSEDGERYLHVHAEEGQGSGPDAVFETQFPKSGIYKIWGQFRRNNEVFTSSFVVNVS</sequence>
<evidence type="ECO:0000313" key="2">
    <source>
        <dbReference type="EMBL" id="TJY40829.1"/>
    </source>
</evidence>
<dbReference type="PROSITE" id="PS51257">
    <property type="entry name" value="PROKAR_LIPOPROTEIN"/>
    <property type="match status" value="1"/>
</dbReference>
<proteinExistence type="predicted"/>
<gene>
    <name evidence="2" type="ORF">E5161_16960</name>
</gene>